<reference evidence="3" key="1">
    <citation type="submission" date="2014-04" db="EMBL/GenBank/DDBJ databases">
        <title>Evolutionary Origins and Diversification of the Mycorrhizal Mutualists.</title>
        <authorList>
            <consortium name="DOE Joint Genome Institute"/>
            <consortium name="Mycorrhizal Genomics Consortium"/>
            <person name="Kohler A."/>
            <person name="Kuo A."/>
            <person name="Nagy L.G."/>
            <person name="Floudas D."/>
            <person name="Copeland A."/>
            <person name="Barry K.W."/>
            <person name="Cichocki N."/>
            <person name="Veneault-Fourrey C."/>
            <person name="LaButti K."/>
            <person name="Lindquist E.A."/>
            <person name="Lipzen A."/>
            <person name="Lundell T."/>
            <person name="Morin E."/>
            <person name="Murat C."/>
            <person name="Riley R."/>
            <person name="Ohm R."/>
            <person name="Sun H."/>
            <person name="Tunlid A."/>
            <person name="Henrissat B."/>
            <person name="Grigoriev I.V."/>
            <person name="Hibbett D.S."/>
            <person name="Martin F."/>
        </authorList>
    </citation>
    <scope>NUCLEOTIDE SEQUENCE [LARGE SCALE GENOMIC DNA]</scope>
    <source>
        <strain evidence="3">FD-334 SS-4</strain>
    </source>
</reference>
<dbReference type="EMBL" id="KN817593">
    <property type="protein sequence ID" value="KJA18105.1"/>
    <property type="molecule type" value="Genomic_DNA"/>
</dbReference>
<feature type="compositionally biased region" description="Basic residues" evidence="1">
    <location>
        <begin position="7"/>
        <end position="17"/>
    </location>
</feature>
<evidence type="ECO:0000256" key="1">
    <source>
        <dbReference type="SAM" id="MobiDB-lite"/>
    </source>
</evidence>
<dbReference type="OrthoDB" id="203821at2759"/>
<name>A0A0D2PCX9_HYPSF</name>
<dbReference type="AlphaFoldDB" id="A0A0D2PCX9"/>
<feature type="region of interest" description="Disordered" evidence="1">
    <location>
        <begin position="1"/>
        <end position="41"/>
    </location>
</feature>
<gene>
    <name evidence="2" type="ORF">HYPSUDRAFT_145449</name>
</gene>
<evidence type="ECO:0000313" key="2">
    <source>
        <dbReference type="EMBL" id="KJA18105.1"/>
    </source>
</evidence>
<keyword evidence="3" id="KW-1185">Reference proteome</keyword>
<organism evidence="2 3">
    <name type="scientific">Hypholoma sublateritium (strain FD-334 SS-4)</name>
    <dbReference type="NCBI Taxonomy" id="945553"/>
    <lineage>
        <taxon>Eukaryota</taxon>
        <taxon>Fungi</taxon>
        <taxon>Dikarya</taxon>
        <taxon>Basidiomycota</taxon>
        <taxon>Agaricomycotina</taxon>
        <taxon>Agaricomycetes</taxon>
        <taxon>Agaricomycetidae</taxon>
        <taxon>Agaricales</taxon>
        <taxon>Agaricineae</taxon>
        <taxon>Strophariaceae</taxon>
        <taxon>Hypholoma</taxon>
    </lineage>
</organism>
<sequence length="140" mass="15708">MKTYPDHRKKSNRKLRSIAKEVGEDGETNEARGAIGRMGGRDTKKVEQDYELLLSNLEEDLELRSGFNLYKASEVTMATRGRKGHLAMDVIVPEAVQVEDDEDKADFPDIQLDVLLEGFNEMSLGAGNDAEHDESEHEQS</sequence>
<accession>A0A0D2PCX9</accession>
<proteinExistence type="predicted"/>
<dbReference type="OMA" id="HDESEHE"/>
<dbReference type="STRING" id="945553.A0A0D2PCX9"/>
<dbReference type="Proteomes" id="UP000054270">
    <property type="component" value="Unassembled WGS sequence"/>
</dbReference>
<protein>
    <submittedName>
        <fullName evidence="2">Uncharacterized protein</fullName>
    </submittedName>
</protein>
<evidence type="ECO:0000313" key="3">
    <source>
        <dbReference type="Proteomes" id="UP000054270"/>
    </source>
</evidence>